<keyword evidence="4 5" id="KW-0472">Membrane</keyword>
<dbReference type="Proteomes" id="UP000035009">
    <property type="component" value="Unassembled WGS sequence"/>
</dbReference>
<evidence type="ECO:0000256" key="2">
    <source>
        <dbReference type="ARBA" id="ARBA00022692"/>
    </source>
</evidence>
<evidence type="ECO:0000256" key="3">
    <source>
        <dbReference type="ARBA" id="ARBA00022989"/>
    </source>
</evidence>
<reference evidence="6 7" key="1">
    <citation type="submission" date="2013-02" db="EMBL/GenBank/DDBJ databases">
        <title>Whole genome shotgun sequence of Gordonia malaquae NBRC 108250.</title>
        <authorList>
            <person name="Yoshida I."/>
            <person name="Hosoyama A."/>
            <person name="Tsuchikane K."/>
            <person name="Ando Y."/>
            <person name="Baba S."/>
            <person name="Ohji S."/>
            <person name="Hamada M."/>
            <person name="Tamura T."/>
            <person name="Yamazoe A."/>
            <person name="Yamazaki S."/>
            <person name="Fujita N."/>
        </authorList>
    </citation>
    <scope>NUCLEOTIDE SEQUENCE [LARGE SCALE GENOMIC DNA]</scope>
    <source>
        <strain evidence="6 7">NBRC 108250</strain>
    </source>
</reference>
<feature type="transmembrane region" description="Helical" evidence="5">
    <location>
        <begin position="154"/>
        <end position="176"/>
    </location>
</feature>
<comment type="caution">
    <text evidence="6">The sequence shown here is derived from an EMBL/GenBank/DDBJ whole genome shotgun (WGS) entry which is preliminary data.</text>
</comment>
<dbReference type="GO" id="GO:0012505">
    <property type="term" value="C:endomembrane system"/>
    <property type="evidence" value="ECO:0007669"/>
    <property type="project" value="UniProtKB-SubCell"/>
</dbReference>
<accession>M3UIL9</accession>
<evidence type="ECO:0000313" key="7">
    <source>
        <dbReference type="Proteomes" id="UP000035009"/>
    </source>
</evidence>
<evidence type="ECO:0000256" key="1">
    <source>
        <dbReference type="ARBA" id="ARBA00004127"/>
    </source>
</evidence>
<evidence type="ECO:0000313" key="6">
    <source>
        <dbReference type="EMBL" id="GAC79290.1"/>
    </source>
</evidence>
<sequence>MTTEATHPHEPHATGLANRLNWLRAGVLGANDGIVSTAGIVIGVAAATSERGPIFTAGIAGLAAGAVSMALGEYVSVSTQRDTEAALLAKERWELANQPEDELDELTQMLVARGLSETTAREAAEELTEHDAFAAHAQVELGIDPDDLTNPWQAAVSSAVSFTVGALLPLIAILLPPDTWRVPVTFVAVLVALAATGALGAYLGQSSPVRPTARMVIGGAIAMGVTYGIGAAFGQVVG</sequence>
<dbReference type="Pfam" id="PF01988">
    <property type="entry name" value="VIT1"/>
    <property type="match status" value="1"/>
</dbReference>
<protein>
    <recommendedName>
        <fullName evidence="8">VIT family protein</fullName>
    </recommendedName>
</protein>
<dbReference type="STRING" id="410332.SAMN04488550_4350"/>
<dbReference type="eggNOG" id="COG1814">
    <property type="taxonomic scope" value="Bacteria"/>
</dbReference>
<proteinExistence type="predicted"/>
<dbReference type="AlphaFoldDB" id="M3UIL9"/>
<dbReference type="RefSeq" id="WP_008377605.1">
    <property type="nucleotide sequence ID" value="NZ_BAOP01000008.1"/>
</dbReference>
<feature type="transmembrane region" description="Helical" evidence="5">
    <location>
        <begin position="182"/>
        <end position="203"/>
    </location>
</feature>
<dbReference type="GO" id="GO:0005384">
    <property type="term" value="F:manganese ion transmembrane transporter activity"/>
    <property type="evidence" value="ECO:0007669"/>
    <property type="project" value="InterPro"/>
</dbReference>
<dbReference type="OrthoDB" id="188924at2"/>
<keyword evidence="3 5" id="KW-1133">Transmembrane helix</keyword>
<dbReference type="GO" id="GO:0030026">
    <property type="term" value="P:intracellular manganese ion homeostasis"/>
    <property type="evidence" value="ECO:0007669"/>
    <property type="project" value="InterPro"/>
</dbReference>
<name>M3UIL9_GORML</name>
<dbReference type="PANTHER" id="PTHR31851">
    <property type="entry name" value="FE(2+)/MN(2+) TRANSPORTER PCL1"/>
    <property type="match status" value="1"/>
</dbReference>
<evidence type="ECO:0000256" key="4">
    <source>
        <dbReference type="ARBA" id="ARBA00023136"/>
    </source>
</evidence>
<evidence type="ECO:0000256" key="5">
    <source>
        <dbReference type="SAM" id="Phobius"/>
    </source>
</evidence>
<gene>
    <name evidence="6" type="ORF">GM1_008_00520</name>
</gene>
<dbReference type="CDD" id="cd02432">
    <property type="entry name" value="Nodulin-21_like_1"/>
    <property type="match status" value="1"/>
</dbReference>
<comment type="subcellular location">
    <subcellularLocation>
        <location evidence="1">Endomembrane system</location>
        <topology evidence="1">Multi-pass membrane protein</topology>
    </subcellularLocation>
</comment>
<keyword evidence="7" id="KW-1185">Reference proteome</keyword>
<feature type="transmembrane region" description="Helical" evidence="5">
    <location>
        <begin position="215"/>
        <end position="237"/>
    </location>
</feature>
<dbReference type="InterPro" id="IPR008217">
    <property type="entry name" value="Ccc1_fam"/>
</dbReference>
<evidence type="ECO:0008006" key="8">
    <source>
        <dbReference type="Google" id="ProtNLM"/>
    </source>
</evidence>
<organism evidence="6 7">
    <name type="scientific">Gordonia malaquae NBRC 108250</name>
    <dbReference type="NCBI Taxonomy" id="1223542"/>
    <lineage>
        <taxon>Bacteria</taxon>
        <taxon>Bacillati</taxon>
        <taxon>Actinomycetota</taxon>
        <taxon>Actinomycetes</taxon>
        <taxon>Mycobacteriales</taxon>
        <taxon>Gordoniaceae</taxon>
        <taxon>Gordonia</taxon>
    </lineage>
</organism>
<dbReference type="EMBL" id="BAOP01000008">
    <property type="protein sequence ID" value="GAC79290.1"/>
    <property type="molecule type" value="Genomic_DNA"/>
</dbReference>
<keyword evidence="2 5" id="KW-0812">Transmembrane</keyword>